<dbReference type="SUPFAM" id="SSF49785">
    <property type="entry name" value="Galactose-binding domain-like"/>
    <property type="match status" value="2"/>
</dbReference>
<gene>
    <name evidence="4" type="ORF">ACFQ39_12325</name>
</gene>
<dbReference type="Pfam" id="PF22666">
    <property type="entry name" value="Glyco_hydro_2_N2"/>
    <property type="match status" value="1"/>
</dbReference>
<keyword evidence="5" id="KW-1185">Reference proteome</keyword>
<reference evidence="5" key="1">
    <citation type="journal article" date="2019" name="Int. J. Syst. Evol. Microbiol.">
        <title>The Global Catalogue of Microorganisms (GCM) 10K type strain sequencing project: providing services to taxonomists for standard genome sequencing and annotation.</title>
        <authorList>
            <consortium name="The Broad Institute Genomics Platform"/>
            <consortium name="The Broad Institute Genome Sequencing Center for Infectious Disease"/>
            <person name="Wu L."/>
            <person name="Ma J."/>
        </authorList>
    </citation>
    <scope>NUCLEOTIDE SEQUENCE [LARGE SCALE GENOMIC DNA]</scope>
    <source>
        <strain evidence="5">CCUG 61485</strain>
    </source>
</reference>
<evidence type="ECO:0000259" key="3">
    <source>
        <dbReference type="Pfam" id="PF22666"/>
    </source>
</evidence>
<dbReference type="PANTHER" id="PTHR43817">
    <property type="entry name" value="GLYCOSYL HYDROLASE"/>
    <property type="match status" value="1"/>
</dbReference>
<evidence type="ECO:0000256" key="2">
    <source>
        <dbReference type="ARBA" id="ARBA00022801"/>
    </source>
</evidence>
<protein>
    <submittedName>
        <fullName evidence="4">Glycosyl hydrolase</fullName>
    </submittedName>
</protein>
<evidence type="ECO:0000313" key="5">
    <source>
        <dbReference type="Proteomes" id="UP001597201"/>
    </source>
</evidence>
<organism evidence="4 5">
    <name type="scientific">Namhaeicola litoreus</name>
    <dbReference type="NCBI Taxonomy" id="1052145"/>
    <lineage>
        <taxon>Bacteria</taxon>
        <taxon>Pseudomonadati</taxon>
        <taxon>Bacteroidota</taxon>
        <taxon>Flavobacteriia</taxon>
        <taxon>Flavobacteriales</taxon>
        <taxon>Flavobacteriaceae</taxon>
        <taxon>Namhaeicola</taxon>
    </lineage>
</organism>
<accession>A0ABW3Y5J8</accession>
<dbReference type="Pfam" id="PF17132">
    <property type="entry name" value="Glyco_hydro_106"/>
    <property type="match status" value="1"/>
</dbReference>
<dbReference type="RefSeq" id="WP_377179351.1">
    <property type="nucleotide sequence ID" value="NZ_JBHTMY010000003.1"/>
</dbReference>
<dbReference type="Proteomes" id="UP001597201">
    <property type="component" value="Unassembled WGS sequence"/>
</dbReference>
<dbReference type="PANTHER" id="PTHR43817:SF1">
    <property type="entry name" value="HYDROLASE, FAMILY 43, PUTATIVE (AFU_ORTHOLOGUE AFUA_3G01660)-RELATED"/>
    <property type="match status" value="1"/>
</dbReference>
<evidence type="ECO:0000313" key="4">
    <source>
        <dbReference type="EMBL" id="MFD1316406.1"/>
    </source>
</evidence>
<keyword evidence="2 4" id="KW-0378">Hydrolase</keyword>
<name>A0ABW3Y5J8_9FLAO</name>
<sequence>MSIIILIIEKAKTNTIRSFRFFLYLLLFCSFGLLSSCEEKGNLPSDLEQGFKNPPQNSKPKTWMHAMSGNMTKEGLTKDLESMAEVGLGGLLLFNITQGIPNGPIKYNSVEHHEMISHAAHEAERLGLTFGVHNCDGWSASGGPWVSAEESMKMVVWSEIQVQGGKKIELQLLEPSKRENFYRDIAVLAYPSLGAEIDDAKNKVEISASDVNLNINIISDGKIDNETTISKVGEINPWIQYSFEEQKDIRSVKIIFNDRHATAILQTSEDGKNFKDIRELFKVRTGKGEWAINDHFEAIGSKYFRLQFNQQTTIKEVQLSSVFTINNALGRTAIARTEDHALAPIGMTDNSMIINPDEIKLLNEDIDNNGVLRTNLPQGNWTILRFGYTSTGAFNNPSSDEGRGLEVDKLSRTAFKNHYDAFVKKVVNNTSSSALKYAEIDSYEMGGQNWTEDFDSIFKSRKGYDFIPFLPLVAGKFVESTEASDAILSDFRKVISDLMTENYFEYFTELCNADGLQSYIEPYGFGPLNDLDIGGVTDIPMGEFWMNRPITQTASAVSSAHIYGKPIISAESFTSTPEINWKGHPAMAKTSGDLAWTYGINEFMFHRFAHQANTQVEPGMTMNRWGFHFDRTQTWWKNAGAAWFQYIARGSFMLRQGNPVSDVLVYIGEGAPNGSYYRNDIEPEVPKTINFDNVNTDVLLNRLQLKGDGLLLPEGTNYKMLLLKNTKKLSLLTVQRIYDIAKSGFPVYGEVPQNLAGYQNSEQDKKAFLVVQKKLAPLVKPVSDWNTVLLECGIIPDLLVNKDEAIDFTHRKTENEDIYFFFNADTSATKIFDISFRVPNKIPELWNPINGMITRKADFVHHKNGSTQTSITLAPQESTFVVFREESKGIESVTKPNIDIHFSFSKGDDLKARIYKNGNYNISLSSGKSWDLSVSDLPEHFEIEGSWDVTFKKENGYGGSIKMDSLVDWKDYPKDSINFYSGTATYVKTITIPQELLKTDIKAVLDLGKVYIVANVWLNNKQVAISWMHPFELDISEYLVSGENTLKIELTNQWSNRLIGDERYPPNDGNYKIEGYRPEGKMPDWYVNNEPRPSGKRTTFTTAPFYKQDSPLMPSGLLGPVEIKFSKEVIYSNKNK</sequence>
<proteinExistence type="predicted"/>
<evidence type="ECO:0000256" key="1">
    <source>
        <dbReference type="ARBA" id="ARBA00022729"/>
    </source>
</evidence>
<dbReference type="InterPro" id="IPR054593">
    <property type="entry name" value="Beta-mannosidase-like_N2"/>
</dbReference>
<dbReference type="GO" id="GO:0016787">
    <property type="term" value="F:hydrolase activity"/>
    <property type="evidence" value="ECO:0007669"/>
    <property type="project" value="UniProtKB-KW"/>
</dbReference>
<dbReference type="EMBL" id="JBHTMY010000003">
    <property type="protein sequence ID" value="MFD1316406.1"/>
    <property type="molecule type" value="Genomic_DNA"/>
</dbReference>
<dbReference type="Gene3D" id="2.60.120.260">
    <property type="entry name" value="Galactose-binding domain-like"/>
    <property type="match status" value="2"/>
</dbReference>
<dbReference type="InterPro" id="IPR008979">
    <property type="entry name" value="Galactose-bd-like_sf"/>
</dbReference>
<dbReference type="NCBIfam" id="NF045579">
    <property type="entry name" value="rhamnoside_JR"/>
    <property type="match status" value="1"/>
</dbReference>
<comment type="caution">
    <text evidence="4">The sequence shown here is derived from an EMBL/GenBank/DDBJ whole genome shotgun (WGS) entry which is preliminary data.</text>
</comment>
<keyword evidence="1" id="KW-0732">Signal</keyword>
<feature type="domain" description="Beta-mannosidase-like galactose-binding" evidence="3">
    <location>
        <begin position="984"/>
        <end position="1064"/>
    </location>
</feature>